<protein>
    <submittedName>
        <fullName evidence="2">Uncharacterized protein</fullName>
    </submittedName>
</protein>
<feature type="transmembrane region" description="Helical" evidence="1">
    <location>
        <begin position="6"/>
        <end position="23"/>
    </location>
</feature>
<comment type="caution">
    <text evidence="2">The sequence shown here is derived from an EMBL/GenBank/DDBJ whole genome shotgun (WGS) entry which is preliminary data.</text>
</comment>
<keyword evidence="1" id="KW-0472">Membrane</keyword>
<dbReference type="EMBL" id="AHNP02000007">
    <property type="protein sequence ID" value="EPG58449.1"/>
    <property type="molecule type" value="Genomic_DNA"/>
</dbReference>
<organism evidence="2 3">
    <name type="scientific">Leptospira borgpetersenii serovar Javanica str. UI 09931</name>
    <dbReference type="NCBI Taxonomy" id="1049767"/>
    <lineage>
        <taxon>Bacteria</taxon>
        <taxon>Pseudomonadati</taxon>
        <taxon>Spirochaetota</taxon>
        <taxon>Spirochaetia</taxon>
        <taxon>Leptospirales</taxon>
        <taxon>Leptospiraceae</taxon>
        <taxon>Leptospira</taxon>
    </lineage>
</organism>
<evidence type="ECO:0000313" key="3">
    <source>
        <dbReference type="Proteomes" id="UP000014570"/>
    </source>
</evidence>
<proteinExistence type="predicted"/>
<evidence type="ECO:0000313" key="2">
    <source>
        <dbReference type="EMBL" id="EPG58449.1"/>
    </source>
</evidence>
<evidence type="ECO:0000256" key="1">
    <source>
        <dbReference type="SAM" id="Phobius"/>
    </source>
</evidence>
<accession>A0AAV3JFS3</accession>
<gene>
    <name evidence="2" type="ORF">LEP1GSC103_2659</name>
</gene>
<name>A0AAV3JFS3_LEPBO</name>
<keyword evidence="1" id="KW-1133">Transmembrane helix</keyword>
<reference evidence="2 3" key="1">
    <citation type="submission" date="2013-04" db="EMBL/GenBank/DDBJ databases">
        <authorList>
            <person name="Harkins D.M."/>
            <person name="Durkin A.S."/>
            <person name="Brinkac L.M."/>
            <person name="Haft D.H."/>
            <person name="Selengut J.D."/>
            <person name="Sanka R."/>
            <person name="DePew J."/>
            <person name="Purushe J."/>
            <person name="Chanthongthip A."/>
            <person name="Lattana O."/>
            <person name="Phetsouvanh R."/>
            <person name="Newton P.N."/>
            <person name="Vinetz J.M."/>
            <person name="Sutton G.G."/>
            <person name="Nierman W.C."/>
            <person name="Fouts D.E."/>
        </authorList>
    </citation>
    <scope>NUCLEOTIDE SEQUENCE [LARGE SCALE GENOMIC DNA]</scope>
    <source>
        <strain evidence="2 3">UI 09931</strain>
    </source>
</reference>
<keyword evidence="1" id="KW-0812">Transmembrane</keyword>
<dbReference type="Proteomes" id="UP000014570">
    <property type="component" value="Unassembled WGS sequence"/>
</dbReference>
<sequence>MLRVNLYIQFGSLSGILFFGVLGKKKIPEEIRKPTENY</sequence>
<dbReference type="AlphaFoldDB" id="A0AAV3JFS3"/>